<organism evidence="1">
    <name type="scientific">Desulfobacca acetoxidans</name>
    <dbReference type="NCBI Taxonomy" id="60893"/>
    <lineage>
        <taxon>Bacteria</taxon>
        <taxon>Pseudomonadati</taxon>
        <taxon>Thermodesulfobacteriota</taxon>
        <taxon>Desulfobaccia</taxon>
        <taxon>Desulfobaccales</taxon>
        <taxon>Desulfobaccaceae</taxon>
        <taxon>Desulfobacca</taxon>
    </lineage>
</organism>
<evidence type="ECO:0008006" key="2">
    <source>
        <dbReference type="Google" id="ProtNLM"/>
    </source>
</evidence>
<dbReference type="InterPro" id="IPR008930">
    <property type="entry name" value="Terpenoid_cyclase/PrenylTrfase"/>
</dbReference>
<sequence length="294" mass="31942">MADDLIAKGFEALLARGLPGGGFAGPAQGGFCPAATAWAILALKARGFQDSALKPSRDRLMREQQSDGRVCLPGHPGVFWPTPLAVLAWQSSPAHREAQTRAVQFLLHTTGRHWPRQPGQPAGHDPALKGWPWTEDTHSWTEPTALAVLALRAAGLSGHARVKEAKEMLLDRQLPQGGWNYGNTTVFGQELRPMPESTGLALNALAGSVSRQHVEQSLQYLKTRFATLKTPRSLAWSLMGLGAWKERPEHAASYLAACLSRERRYGGYDTASLALLLLSYRAHGGLLGIFQDLS</sequence>
<dbReference type="EMBL" id="DTMF01000146">
    <property type="protein sequence ID" value="HGF33908.1"/>
    <property type="molecule type" value="Genomic_DNA"/>
</dbReference>
<evidence type="ECO:0000313" key="1">
    <source>
        <dbReference type="EMBL" id="HGF33908.1"/>
    </source>
</evidence>
<protein>
    <recommendedName>
        <fullName evidence="2">Squalene cyclase C-terminal domain-containing protein</fullName>
    </recommendedName>
</protein>
<dbReference type="AlphaFoldDB" id="A0A7C3Z2L6"/>
<reference evidence="1" key="1">
    <citation type="journal article" date="2020" name="mSystems">
        <title>Genome- and Community-Level Interaction Insights into Carbon Utilization and Element Cycling Functions of Hydrothermarchaeota in Hydrothermal Sediment.</title>
        <authorList>
            <person name="Zhou Z."/>
            <person name="Liu Y."/>
            <person name="Xu W."/>
            <person name="Pan J."/>
            <person name="Luo Z.H."/>
            <person name="Li M."/>
        </authorList>
    </citation>
    <scope>NUCLEOTIDE SEQUENCE [LARGE SCALE GENOMIC DNA]</scope>
    <source>
        <strain evidence="1">SpSt-897</strain>
    </source>
</reference>
<comment type="caution">
    <text evidence="1">The sequence shown here is derived from an EMBL/GenBank/DDBJ whole genome shotgun (WGS) entry which is preliminary data.</text>
</comment>
<proteinExistence type="predicted"/>
<gene>
    <name evidence="1" type="ORF">ENW96_05890</name>
</gene>
<name>A0A7C3Z2L6_9BACT</name>
<dbReference type="Gene3D" id="1.50.10.20">
    <property type="match status" value="2"/>
</dbReference>
<accession>A0A7C3Z2L6</accession>
<dbReference type="SUPFAM" id="SSF48239">
    <property type="entry name" value="Terpenoid cyclases/Protein prenyltransferases"/>
    <property type="match status" value="1"/>
</dbReference>